<sequence>MRMRHEYTFMAKLAEQAHRYEDMVEWMDELVLSSSAHELTPEERNLFAAAYKHLIGPLRHALLTIEHKDPVHVALVNEYKVQSRVGTLSSLQQNSEPIRFTSDTVRFDPRVESLLLEDEGGLPPVLGGVQGRFRERNCCRGRHARLQSCGENCACRSFADKSCKIGAGTKLLRFFSTRLSMILKRLVAWRERRWKMPLRSVMS</sequence>
<evidence type="ECO:0000259" key="2">
    <source>
        <dbReference type="Pfam" id="PF00244"/>
    </source>
</evidence>
<dbReference type="Pfam" id="PF00244">
    <property type="entry name" value="14-3-3"/>
    <property type="match status" value="1"/>
</dbReference>
<comment type="caution">
    <text evidence="3">The sequence shown here is derived from an EMBL/GenBank/DDBJ whole genome shotgun (WGS) entry which is preliminary data.</text>
</comment>
<dbReference type="SUPFAM" id="SSF48445">
    <property type="entry name" value="14-3-3 protein"/>
    <property type="match status" value="1"/>
</dbReference>
<dbReference type="Gene3D" id="1.20.190.20">
    <property type="entry name" value="14-3-3 domain"/>
    <property type="match status" value="1"/>
</dbReference>
<reference evidence="3 4" key="1">
    <citation type="submission" date="2019-07" db="EMBL/GenBank/DDBJ databases">
        <title>De Novo Assembly of kiwifruit Actinidia rufa.</title>
        <authorList>
            <person name="Sugita-Konishi S."/>
            <person name="Sato K."/>
            <person name="Mori E."/>
            <person name="Abe Y."/>
            <person name="Kisaki G."/>
            <person name="Hamano K."/>
            <person name="Suezawa K."/>
            <person name="Otani M."/>
            <person name="Fukuda T."/>
            <person name="Manabe T."/>
            <person name="Gomi K."/>
            <person name="Tabuchi M."/>
            <person name="Akimitsu K."/>
            <person name="Kataoka I."/>
        </authorList>
    </citation>
    <scope>NUCLEOTIDE SEQUENCE [LARGE SCALE GENOMIC DNA]</scope>
    <source>
        <strain evidence="4">cv. Fuchu</strain>
    </source>
</reference>
<name>A0A7J0GX92_9ERIC</name>
<protein>
    <submittedName>
        <fullName evidence="3">General regulatory factor 8</fullName>
    </submittedName>
</protein>
<comment type="similarity">
    <text evidence="1">Belongs to the 14-3-3 family.</text>
</comment>
<dbReference type="PANTHER" id="PTHR18860">
    <property type="entry name" value="14-3-3 PROTEIN"/>
    <property type="match status" value="1"/>
</dbReference>
<proteinExistence type="inferred from homology"/>
<dbReference type="OrthoDB" id="10260625at2759"/>
<dbReference type="InterPro" id="IPR000308">
    <property type="entry name" value="14-3-3"/>
</dbReference>
<evidence type="ECO:0000313" key="4">
    <source>
        <dbReference type="Proteomes" id="UP000585474"/>
    </source>
</evidence>
<accession>A0A7J0GX92</accession>
<dbReference type="InterPro" id="IPR036815">
    <property type="entry name" value="14-3-3_dom_sf"/>
</dbReference>
<dbReference type="AlphaFoldDB" id="A0A7J0GX92"/>
<dbReference type="InterPro" id="IPR023410">
    <property type="entry name" value="14-3-3_domain"/>
</dbReference>
<feature type="domain" description="14-3-3" evidence="2">
    <location>
        <begin position="10"/>
        <end position="67"/>
    </location>
</feature>
<evidence type="ECO:0000256" key="1">
    <source>
        <dbReference type="ARBA" id="ARBA00006141"/>
    </source>
</evidence>
<gene>
    <name evidence="3" type="ORF">Acr_24g0016490</name>
</gene>
<keyword evidence="4" id="KW-1185">Reference proteome</keyword>
<dbReference type="EMBL" id="BJWL01000024">
    <property type="protein sequence ID" value="GFZ15459.1"/>
    <property type="molecule type" value="Genomic_DNA"/>
</dbReference>
<dbReference type="Proteomes" id="UP000585474">
    <property type="component" value="Unassembled WGS sequence"/>
</dbReference>
<organism evidence="3 4">
    <name type="scientific">Actinidia rufa</name>
    <dbReference type="NCBI Taxonomy" id="165716"/>
    <lineage>
        <taxon>Eukaryota</taxon>
        <taxon>Viridiplantae</taxon>
        <taxon>Streptophyta</taxon>
        <taxon>Embryophyta</taxon>
        <taxon>Tracheophyta</taxon>
        <taxon>Spermatophyta</taxon>
        <taxon>Magnoliopsida</taxon>
        <taxon>eudicotyledons</taxon>
        <taxon>Gunneridae</taxon>
        <taxon>Pentapetalae</taxon>
        <taxon>asterids</taxon>
        <taxon>Ericales</taxon>
        <taxon>Actinidiaceae</taxon>
        <taxon>Actinidia</taxon>
    </lineage>
</organism>
<evidence type="ECO:0000313" key="3">
    <source>
        <dbReference type="EMBL" id="GFZ15459.1"/>
    </source>
</evidence>